<evidence type="ECO:0000313" key="3">
    <source>
        <dbReference type="EMBL" id="AII17237.1"/>
    </source>
</evidence>
<feature type="transmembrane region" description="Helical" evidence="2">
    <location>
        <begin position="147"/>
        <end position="166"/>
    </location>
</feature>
<evidence type="ECO:0000256" key="1">
    <source>
        <dbReference type="SAM" id="MobiDB-lite"/>
    </source>
</evidence>
<keyword evidence="2" id="KW-0812">Transmembrane</keyword>
<keyword evidence="2" id="KW-1133">Transmembrane helix</keyword>
<gene>
    <name evidence="3" type="ORF">AaV_236</name>
</gene>
<feature type="region of interest" description="Disordered" evidence="1">
    <location>
        <begin position="42"/>
        <end position="66"/>
    </location>
</feature>
<protein>
    <submittedName>
        <fullName evidence="3">Uncharacterized protein</fullName>
    </submittedName>
</protein>
<feature type="transmembrane region" description="Helical" evidence="2">
    <location>
        <begin position="96"/>
        <end position="117"/>
    </location>
</feature>
<dbReference type="GeneID" id="20041699"/>
<dbReference type="Proteomes" id="UP000028667">
    <property type="component" value="Segment"/>
</dbReference>
<name>A0A076FHJ5_9VIRU</name>
<evidence type="ECO:0000313" key="4">
    <source>
        <dbReference type="Proteomes" id="UP000028667"/>
    </source>
</evidence>
<proteinExistence type="predicted"/>
<keyword evidence="4" id="KW-1185">Reference proteome</keyword>
<dbReference type="KEGG" id="vg:20041699"/>
<dbReference type="EMBL" id="KJ645900">
    <property type="protein sequence ID" value="AII17237.1"/>
    <property type="molecule type" value="Genomic_DNA"/>
</dbReference>
<dbReference type="RefSeq" id="YP_009052310.1">
    <property type="nucleotide sequence ID" value="NC_024697.1"/>
</dbReference>
<keyword evidence="2" id="KW-0472">Membrane</keyword>
<sequence>MTEKVNDDLVNKIMNELDETNIQCDPVFDAPEKEITTVVEANDAPPMPKKKKKKKKPVILVESSDDEEEQEVLPKIKIEPESESEIKKISSFEDKFYNVISILKKTLIITFVFFAFLKLKPAFTNLISNKFPSINLVNLDNDDLNTTGILIFSLTFAIGLFLVQFFRKDK</sequence>
<evidence type="ECO:0000256" key="2">
    <source>
        <dbReference type="SAM" id="Phobius"/>
    </source>
</evidence>
<accession>A0A076FHJ5</accession>
<organism evidence="3 4">
    <name type="scientific">Aureococcus anophagefferens virus</name>
    <dbReference type="NCBI Taxonomy" id="1474867"/>
    <lineage>
        <taxon>Viruses</taxon>
        <taxon>Varidnaviria</taxon>
        <taxon>Bamfordvirae</taxon>
        <taxon>Nucleocytoviricota</taxon>
        <taxon>Megaviricetes</taxon>
        <taxon>Imitervirales</taxon>
        <taxon>Schizomimiviridae</taxon>
        <taxon>Kratosvirus</taxon>
        <taxon>Kratosvirus quantuckense</taxon>
    </lineage>
</organism>
<reference evidence="3 4" key="1">
    <citation type="journal article" date="2014" name="Virology">
        <title>Genome of brown tide virus (AaV), the little giant of the Megaviridae, elucidates NCLDV genome expansion and host-virus coevolution.</title>
        <authorList>
            <person name="Moniruzzaman M."/>
            <person name="LeCleir G.R."/>
            <person name="Brown C.M."/>
            <person name="Gobler C.J."/>
            <person name="Bidle K.D."/>
            <person name="Wilson W.H."/>
            <person name="Wilhelm S.W."/>
        </authorList>
    </citation>
    <scope>NUCLEOTIDE SEQUENCE [LARGE SCALE GENOMIC DNA]</scope>
    <source>
        <strain evidence="3">BtV-01</strain>
    </source>
</reference>
<feature type="compositionally biased region" description="Basic residues" evidence="1">
    <location>
        <begin position="48"/>
        <end position="57"/>
    </location>
</feature>